<dbReference type="GO" id="GO:0140359">
    <property type="term" value="F:ABC-type transporter activity"/>
    <property type="evidence" value="ECO:0007669"/>
    <property type="project" value="UniProtKB-ARBA"/>
</dbReference>
<evidence type="ECO:0000259" key="8">
    <source>
        <dbReference type="PROSITE" id="PS50893"/>
    </source>
</evidence>
<dbReference type="Gene3D" id="3.40.50.300">
    <property type="entry name" value="P-loop containing nucleotide triphosphate hydrolases"/>
    <property type="match status" value="1"/>
</dbReference>
<dbReference type="Gene3D" id="2.40.50.100">
    <property type="match status" value="1"/>
</dbReference>
<keyword evidence="10" id="KW-1185">Reference proteome</keyword>
<keyword evidence="7" id="KW-0472">Membrane</keyword>
<dbReference type="Proteomes" id="UP000186559">
    <property type="component" value="Chromosome"/>
</dbReference>
<dbReference type="GO" id="GO:0055052">
    <property type="term" value="C:ATP-binding cassette (ABC) transporter complex, substrate-binding subunit-containing"/>
    <property type="evidence" value="ECO:0007669"/>
    <property type="project" value="TreeGrafter"/>
</dbReference>
<keyword evidence="2" id="KW-0813">Transport</keyword>
<dbReference type="InterPro" id="IPR003439">
    <property type="entry name" value="ABC_transporter-like_ATP-bd"/>
</dbReference>
<dbReference type="SUPFAM" id="SSF52540">
    <property type="entry name" value="P-loop containing nucleoside triphosphate hydrolases"/>
    <property type="match status" value="1"/>
</dbReference>
<dbReference type="GO" id="GO:0005524">
    <property type="term" value="F:ATP binding"/>
    <property type="evidence" value="ECO:0007669"/>
    <property type="project" value="UniProtKB-KW"/>
</dbReference>
<dbReference type="PROSITE" id="PS50893">
    <property type="entry name" value="ABC_TRANSPORTER_2"/>
    <property type="match status" value="1"/>
</dbReference>
<evidence type="ECO:0000256" key="6">
    <source>
        <dbReference type="ARBA" id="ARBA00022967"/>
    </source>
</evidence>
<dbReference type="STRING" id="1229727.Ga0080559_TMP2800"/>
<evidence type="ECO:0000256" key="2">
    <source>
        <dbReference type="ARBA" id="ARBA00022448"/>
    </source>
</evidence>
<dbReference type="SUPFAM" id="SSF50331">
    <property type="entry name" value="MOP-like"/>
    <property type="match status" value="1"/>
</dbReference>
<evidence type="ECO:0000256" key="7">
    <source>
        <dbReference type="ARBA" id="ARBA00023136"/>
    </source>
</evidence>
<comment type="similarity">
    <text evidence="1">Belongs to the ABC transporter superfamily.</text>
</comment>
<gene>
    <name evidence="9" type="ORF">Ga0080559_TMP2800</name>
</gene>
<protein>
    <submittedName>
        <fullName evidence="9">Carbohydrate ABC transporter ATP-binding protein, CUT1 family</fullName>
        <ecNumber evidence="9">3.6.3.30</ecNumber>
    </submittedName>
</protein>
<dbReference type="SMART" id="SM00382">
    <property type="entry name" value="AAA"/>
    <property type="match status" value="1"/>
</dbReference>
<keyword evidence="5 9" id="KW-0067">ATP-binding</keyword>
<dbReference type="InterPro" id="IPR013611">
    <property type="entry name" value="Transp-assoc_OB_typ2"/>
</dbReference>
<dbReference type="InterPro" id="IPR008995">
    <property type="entry name" value="Mo/tungstate-bd_C_term_dom"/>
</dbReference>
<dbReference type="Pfam" id="PF08402">
    <property type="entry name" value="TOBE_2"/>
    <property type="match status" value="1"/>
</dbReference>
<accession>A0A1U7D695</accession>
<dbReference type="InterPro" id="IPR027417">
    <property type="entry name" value="P-loop_NTPase"/>
</dbReference>
<dbReference type="AlphaFoldDB" id="A0A1U7D695"/>
<evidence type="ECO:0000313" key="10">
    <source>
        <dbReference type="Proteomes" id="UP000186559"/>
    </source>
</evidence>
<evidence type="ECO:0000256" key="4">
    <source>
        <dbReference type="ARBA" id="ARBA00022741"/>
    </source>
</evidence>
<dbReference type="EMBL" id="CP014796">
    <property type="protein sequence ID" value="APX23596.1"/>
    <property type="molecule type" value="Genomic_DNA"/>
</dbReference>
<dbReference type="KEGG" id="tpro:Ga0080559_TMP2800"/>
<dbReference type="Pfam" id="PF00005">
    <property type="entry name" value="ABC_tran"/>
    <property type="match status" value="1"/>
</dbReference>
<dbReference type="PROSITE" id="PS00211">
    <property type="entry name" value="ABC_TRANSPORTER_1"/>
    <property type="match status" value="1"/>
</dbReference>
<evidence type="ECO:0000313" key="9">
    <source>
        <dbReference type="EMBL" id="APX23596.1"/>
    </source>
</evidence>
<proteinExistence type="inferred from homology"/>
<evidence type="ECO:0000256" key="5">
    <source>
        <dbReference type="ARBA" id="ARBA00022840"/>
    </source>
</evidence>
<keyword evidence="6" id="KW-1278">Translocase</keyword>
<dbReference type="PANTHER" id="PTHR43875:SF15">
    <property type="entry name" value="TREHALOSE IMPORT ATP-BINDING PROTEIN SUGC"/>
    <property type="match status" value="1"/>
</dbReference>
<feature type="domain" description="ABC transporter" evidence="8">
    <location>
        <begin position="4"/>
        <end position="240"/>
    </location>
</feature>
<evidence type="ECO:0000256" key="1">
    <source>
        <dbReference type="ARBA" id="ARBA00005417"/>
    </source>
</evidence>
<organism evidence="9 10">
    <name type="scientific">Salipiger profundus</name>
    <dbReference type="NCBI Taxonomy" id="1229727"/>
    <lineage>
        <taxon>Bacteria</taxon>
        <taxon>Pseudomonadati</taxon>
        <taxon>Pseudomonadota</taxon>
        <taxon>Alphaproteobacteria</taxon>
        <taxon>Rhodobacterales</taxon>
        <taxon>Roseobacteraceae</taxon>
        <taxon>Salipiger</taxon>
    </lineage>
</organism>
<dbReference type="InterPro" id="IPR017871">
    <property type="entry name" value="ABC_transporter-like_CS"/>
</dbReference>
<dbReference type="PANTHER" id="PTHR43875">
    <property type="entry name" value="MALTODEXTRIN IMPORT ATP-BINDING PROTEIN MSMX"/>
    <property type="match status" value="1"/>
</dbReference>
<dbReference type="OrthoDB" id="9802264at2"/>
<dbReference type="InterPro" id="IPR047641">
    <property type="entry name" value="ABC_transpr_MalK/UgpC-like"/>
</dbReference>
<name>A0A1U7D695_9RHOB</name>
<keyword evidence="9" id="KW-0378">Hydrolase</keyword>
<sequence>MADIDLSSVGKTFAGTPALHDITTRFEDGEFVALLGPSGCGKTTLLRILAGFEAPTSGRLRIGGREMANADTGANLPPEDRNIGFVFQSYALWPHMNVRRNVSYPLEIRGLSKADIARQAGAALASTGLEAYADRMPSDLSGGQRQRVALARCLVSDPCAVLLDEPLANLDVALRASMQGVFTDFHQRTGATMVYVTHDQSEAMAMADRIAVMDQGRIRQFDTPQALYERPKNRFVAEFVGRGTVLPIQSVATRGAALEAEVLGARVTVQAEPDRGRVPVSHVCLRPENLSIAETGDLRGTVSRITYMGGKYLLEALTTCGSRLFVETRARFEIGAQLGLAITSPWAFAED</sequence>
<dbReference type="EC" id="3.6.3.30" evidence="9"/>
<dbReference type="GO" id="GO:0016887">
    <property type="term" value="F:ATP hydrolysis activity"/>
    <property type="evidence" value="ECO:0007669"/>
    <property type="project" value="InterPro"/>
</dbReference>
<keyword evidence="4" id="KW-0547">Nucleotide-binding</keyword>
<reference evidence="9 10" key="1">
    <citation type="submission" date="2016-03" db="EMBL/GenBank/DDBJ databases">
        <title>Deep-sea bacteria in the southern Pacific.</title>
        <authorList>
            <person name="Tang K."/>
        </authorList>
    </citation>
    <scope>NUCLEOTIDE SEQUENCE [LARGE SCALE GENOMIC DNA]</scope>
    <source>
        <strain evidence="9 10">JLT2016</strain>
    </source>
</reference>
<evidence type="ECO:0000256" key="3">
    <source>
        <dbReference type="ARBA" id="ARBA00022475"/>
    </source>
</evidence>
<dbReference type="InterPro" id="IPR003593">
    <property type="entry name" value="AAA+_ATPase"/>
</dbReference>
<keyword evidence="3" id="KW-1003">Cell membrane</keyword>
<dbReference type="FunFam" id="3.40.50.300:FF:000042">
    <property type="entry name" value="Maltose/maltodextrin ABC transporter, ATP-binding protein"/>
    <property type="match status" value="1"/>
</dbReference>
<dbReference type="RefSeq" id="WP_076623603.1">
    <property type="nucleotide sequence ID" value="NZ_BMEW01000022.1"/>
</dbReference>